<reference evidence="7 8" key="1">
    <citation type="submission" date="2016-09" db="EMBL/GenBank/DDBJ databases">
        <title>Alteromonas lipolytica, a new species isolated from sea water.</title>
        <authorList>
            <person name="Wu Y.-H."/>
            <person name="Cheng H."/>
            <person name="Xu X.-W."/>
        </authorList>
    </citation>
    <scope>NUCLEOTIDE SEQUENCE [LARGE SCALE GENOMIC DNA]</scope>
    <source>
        <strain evidence="7 8">JW12</strain>
    </source>
</reference>
<accession>A0A1E8FKM9</accession>
<comment type="caution">
    <text evidence="7">The sequence shown here is derived from an EMBL/GenBank/DDBJ whole genome shotgun (WGS) entry which is preliminary data.</text>
</comment>
<organism evidence="7 8">
    <name type="scientific">Alteromonas lipolytica</name>
    <dbReference type="NCBI Taxonomy" id="1856405"/>
    <lineage>
        <taxon>Bacteria</taxon>
        <taxon>Pseudomonadati</taxon>
        <taxon>Pseudomonadota</taxon>
        <taxon>Gammaproteobacteria</taxon>
        <taxon>Alteromonadales</taxon>
        <taxon>Alteromonadaceae</taxon>
        <taxon>Alteromonas/Salinimonas group</taxon>
        <taxon>Alteromonas</taxon>
    </lineage>
</organism>
<comment type="similarity">
    <text evidence="1 5">Belongs to the aldehyde dehydrogenase family.</text>
</comment>
<evidence type="ECO:0000256" key="1">
    <source>
        <dbReference type="ARBA" id="ARBA00009986"/>
    </source>
</evidence>
<dbReference type="SUPFAM" id="SSF53720">
    <property type="entry name" value="ALDH-like"/>
    <property type="match status" value="1"/>
</dbReference>
<dbReference type="RefSeq" id="WP_070174427.1">
    <property type="nucleotide sequence ID" value="NZ_BMJR01000004.1"/>
</dbReference>
<dbReference type="PANTHER" id="PTHR42986">
    <property type="entry name" value="BENZALDEHYDE DEHYDROGENASE YFMT"/>
    <property type="match status" value="1"/>
</dbReference>
<keyword evidence="3" id="KW-0520">NAD</keyword>
<dbReference type="PANTHER" id="PTHR42986:SF1">
    <property type="entry name" value="BENZALDEHYDE DEHYDROGENASE YFMT"/>
    <property type="match status" value="1"/>
</dbReference>
<evidence type="ECO:0000256" key="3">
    <source>
        <dbReference type="ARBA" id="ARBA00023027"/>
    </source>
</evidence>
<protein>
    <submittedName>
        <fullName evidence="7">Benzaldehyde dehydrogenase</fullName>
    </submittedName>
</protein>
<dbReference type="GO" id="GO:0016620">
    <property type="term" value="F:oxidoreductase activity, acting on the aldehyde or oxo group of donors, NAD or NADP as acceptor"/>
    <property type="evidence" value="ECO:0007669"/>
    <property type="project" value="InterPro"/>
</dbReference>
<name>A0A1E8FKM9_9ALTE</name>
<dbReference type="STRING" id="1856405.BFC17_00090"/>
<dbReference type="InterPro" id="IPR029510">
    <property type="entry name" value="Ald_DH_CS_GLU"/>
</dbReference>
<feature type="domain" description="Aldehyde dehydrogenase" evidence="6">
    <location>
        <begin position="22"/>
        <end position="473"/>
    </location>
</feature>
<keyword evidence="8" id="KW-1185">Reference proteome</keyword>
<dbReference type="Gene3D" id="3.40.605.10">
    <property type="entry name" value="Aldehyde Dehydrogenase, Chain A, domain 1"/>
    <property type="match status" value="1"/>
</dbReference>
<proteinExistence type="inferred from homology"/>
<dbReference type="InterPro" id="IPR016163">
    <property type="entry name" value="Ald_DH_C"/>
</dbReference>
<evidence type="ECO:0000256" key="5">
    <source>
        <dbReference type="RuleBase" id="RU003345"/>
    </source>
</evidence>
<evidence type="ECO:0000256" key="2">
    <source>
        <dbReference type="ARBA" id="ARBA00023002"/>
    </source>
</evidence>
<dbReference type="PROSITE" id="PS00687">
    <property type="entry name" value="ALDEHYDE_DEHYDR_GLU"/>
    <property type="match status" value="1"/>
</dbReference>
<dbReference type="FunFam" id="3.40.309.10:FF:000009">
    <property type="entry name" value="Aldehyde dehydrogenase A"/>
    <property type="match status" value="1"/>
</dbReference>
<evidence type="ECO:0000256" key="4">
    <source>
        <dbReference type="PROSITE-ProRule" id="PRU10007"/>
    </source>
</evidence>
<dbReference type="Pfam" id="PF00171">
    <property type="entry name" value="Aldedh"/>
    <property type="match status" value="1"/>
</dbReference>
<dbReference type="InterPro" id="IPR015590">
    <property type="entry name" value="Aldehyde_DH_dom"/>
</dbReference>
<dbReference type="EMBL" id="MJIC01000001">
    <property type="protein sequence ID" value="OFI36316.1"/>
    <property type="molecule type" value="Genomic_DNA"/>
</dbReference>
<dbReference type="InterPro" id="IPR016161">
    <property type="entry name" value="Ald_DH/histidinol_DH"/>
</dbReference>
<keyword evidence="2 5" id="KW-0560">Oxidoreductase</keyword>
<evidence type="ECO:0000313" key="7">
    <source>
        <dbReference type="EMBL" id="OFI36316.1"/>
    </source>
</evidence>
<dbReference type="InterPro" id="IPR016162">
    <property type="entry name" value="Ald_DH_N"/>
</dbReference>
<dbReference type="Proteomes" id="UP000176037">
    <property type="component" value="Unassembled WGS sequence"/>
</dbReference>
<dbReference type="Gene3D" id="3.40.309.10">
    <property type="entry name" value="Aldehyde Dehydrogenase, Chain A, domain 2"/>
    <property type="match status" value="1"/>
</dbReference>
<dbReference type="CDD" id="cd07104">
    <property type="entry name" value="ALDH_BenzADH-like"/>
    <property type="match status" value="1"/>
</dbReference>
<gene>
    <name evidence="7" type="ORF">BFC17_00090</name>
</gene>
<dbReference type="AlphaFoldDB" id="A0A1E8FKM9"/>
<sequence length="484" mass="51439">MNYKAISQSDFSLDYTSGFSGAAFDIVEPATGTVFGSVNAATADEASTVIERCKAAQPEWAASTFEQRAVILRRFAQALEDNAELIHTWNARECGSIRPKSEWELQACIEQTYMAASQAQAPNGEIYPSTMPGRKNMRVRIPVGVVGVIAPWNFPLLLSLRAVLPALAMGNAVVLKPDPQSFFTGGVIIKELMDAAGLPEGVLGLLPGGAEPGQAVVEHPATGMIAFTGSTAVGRSIARHCAETFKKTSLELGGNNAFIVLDDADIDSASSCAAWGAFLHQGQICMQSGRHIVHEDIAGAYINALAERANNLYAGNPFTEQCHLGPLINQTQADKVKSLIDDSVAMGAEIVAGGTVDGRLVRPTVLKNVTPEMPVFKQEIFGPVAPVVTFKTEQEAIALANATDLGLSASIHTGDSAKGEYLAGLIDAGMVHVNDQTVNNEYHIPFGGLKDSGDAGRIGGPVNLEEFTHNKWISVMNKGIQYPF</sequence>
<feature type="active site" evidence="4">
    <location>
        <position position="251"/>
    </location>
</feature>
<evidence type="ECO:0000313" key="8">
    <source>
        <dbReference type="Proteomes" id="UP000176037"/>
    </source>
</evidence>
<dbReference type="OrthoDB" id="9812625at2"/>
<evidence type="ECO:0000259" key="6">
    <source>
        <dbReference type="Pfam" id="PF00171"/>
    </source>
</evidence>